<dbReference type="GO" id="GO:0030150">
    <property type="term" value="P:protein import into mitochondrial matrix"/>
    <property type="evidence" value="ECO:0007669"/>
    <property type="project" value="TreeGrafter"/>
</dbReference>
<evidence type="ECO:0000313" key="6">
    <source>
        <dbReference type="EMBL" id="KAK3013480.1"/>
    </source>
</evidence>
<dbReference type="InterPro" id="IPR045238">
    <property type="entry name" value="Tim23-like"/>
</dbReference>
<dbReference type="AlphaFoldDB" id="A0AA88VR10"/>
<dbReference type="Pfam" id="PF02466">
    <property type="entry name" value="Tim17"/>
    <property type="match status" value="1"/>
</dbReference>
<organism evidence="6 7">
    <name type="scientific">Escallonia herrerae</name>
    <dbReference type="NCBI Taxonomy" id="1293975"/>
    <lineage>
        <taxon>Eukaryota</taxon>
        <taxon>Viridiplantae</taxon>
        <taxon>Streptophyta</taxon>
        <taxon>Embryophyta</taxon>
        <taxon>Tracheophyta</taxon>
        <taxon>Spermatophyta</taxon>
        <taxon>Magnoliopsida</taxon>
        <taxon>eudicotyledons</taxon>
        <taxon>Gunneridae</taxon>
        <taxon>Pentapetalae</taxon>
        <taxon>asterids</taxon>
        <taxon>campanulids</taxon>
        <taxon>Escalloniales</taxon>
        <taxon>Escalloniaceae</taxon>
        <taxon>Escallonia</taxon>
    </lineage>
</organism>
<keyword evidence="3" id="KW-1133">Transmembrane helix</keyword>
<reference evidence="6" key="1">
    <citation type="submission" date="2022-12" db="EMBL/GenBank/DDBJ databases">
        <title>Draft genome assemblies for two species of Escallonia (Escalloniales).</title>
        <authorList>
            <person name="Chanderbali A."/>
            <person name="Dervinis C."/>
            <person name="Anghel I."/>
            <person name="Soltis D."/>
            <person name="Soltis P."/>
            <person name="Zapata F."/>
        </authorList>
    </citation>
    <scope>NUCLEOTIDE SEQUENCE</scope>
    <source>
        <strain evidence="6">UCBG64.0493</strain>
        <tissue evidence="6">Leaf</tissue>
    </source>
</reference>
<comment type="caution">
    <text evidence="6">The sequence shown here is derived from an EMBL/GenBank/DDBJ whole genome shotgun (WGS) entry which is preliminary data.</text>
</comment>
<keyword evidence="4" id="KW-0472">Membrane</keyword>
<gene>
    <name evidence="6" type="ORF">RJ639_009788</name>
</gene>
<comment type="subcellular location">
    <subcellularLocation>
        <location evidence="1">Membrane</location>
        <topology evidence="1">Multi-pass membrane protein</topology>
    </subcellularLocation>
</comment>
<dbReference type="Proteomes" id="UP001188597">
    <property type="component" value="Unassembled WGS sequence"/>
</dbReference>
<name>A0AA88VR10_9ASTE</name>
<evidence type="ECO:0000256" key="5">
    <source>
        <dbReference type="SAM" id="MobiDB-lite"/>
    </source>
</evidence>
<dbReference type="GO" id="GO:0005744">
    <property type="term" value="C:TIM23 mitochondrial import inner membrane translocase complex"/>
    <property type="evidence" value="ECO:0007669"/>
    <property type="project" value="TreeGrafter"/>
</dbReference>
<evidence type="ECO:0000256" key="4">
    <source>
        <dbReference type="ARBA" id="ARBA00023136"/>
    </source>
</evidence>
<dbReference type="GO" id="GO:0008320">
    <property type="term" value="F:protein transmembrane transporter activity"/>
    <property type="evidence" value="ECO:0007669"/>
    <property type="project" value="TreeGrafter"/>
</dbReference>
<evidence type="ECO:0000313" key="7">
    <source>
        <dbReference type="Proteomes" id="UP001188597"/>
    </source>
</evidence>
<keyword evidence="2" id="KW-0812">Transmembrane</keyword>
<dbReference type="PANTHER" id="PTHR15371:SF0">
    <property type="entry name" value="SD19278P"/>
    <property type="match status" value="1"/>
</dbReference>
<evidence type="ECO:0000256" key="3">
    <source>
        <dbReference type="ARBA" id="ARBA00022989"/>
    </source>
</evidence>
<evidence type="ECO:0000256" key="1">
    <source>
        <dbReference type="ARBA" id="ARBA00004141"/>
    </source>
</evidence>
<keyword evidence="7" id="KW-1185">Reference proteome</keyword>
<feature type="region of interest" description="Disordered" evidence="5">
    <location>
        <begin position="1"/>
        <end position="23"/>
    </location>
</feature>
<dbReference type="EMBL" id="JAVXUP010001296">
    <property type="protein sequence ID" value="KAK3013480.1"/>
    <property type="molecule type" value="Genomic_DNA"/>
</dbReference>
<dbReference type="PANTHER" id="PTHR15371">
    <property type="entry name" value="TIM23"/>
    <property type="match status" value="1"/>
</dbReference>
<sequence>MSFTPGPPSPTGDDQDRNRRLYNPYQDLHGPIQTLYKLPTSPEYLFQEESVAQRRSWGENLTYYTGIGYLSGSVAGAGKGLVEGIKASEPSDTLKLRVNRVLNASGHAGRRLGNRAGVIGLLYAGMESGMVALRDTDDSESAPVATDSKDGEAGPQYWRFDFGLSNGERTRVWENISLDVKDWVCGFPNCPSTWECKPDKVTIPGLPATLEYDPGKAQDVPSALKLELGVFEKLDKRLPDTVVSSINVRSCGKVECVEARNKEPRSHNPS</sequence>
<protein>
    <submittedName>
        <fullName evidence="6">Uncharacterized protein</fullName>
    </submittedName>
</protein>
<accession>A0AA88VR10</accession>
<feature type="compositionally biased region" description="Pro residues" evidence="5">
    <location>
        <begin position="1"/>
        <end position="10"/>
    </location>
</feature>
<proteinExistence type="predicted"/>
<evidence type="ECO:0000256" key="2">
    <source>
        <dbReference type="ARBA" id="ARBA00022692"/>
    </source>
</evidence>